<dbReference type="InterPro" id="IPR001173">
    <property type="entry name" value="Glyco_trans_2-like"/>
</dbReference>
<dbReference type="SUPFAM" id="SSF53448">
    <property type="entry name" value="Nucleotide-diphospho-sugar transferases"/>
    <property type="match status" value="1"/>
</dbReference>
<accession>A0A1H9N6V8</accession>
<organism evidence="2 3">
    <name type="scientific">Pedobacter rhizosphaerae</name>
    <dbReference type="NCBI Taxonomy" id="390241"/>
    <lineage>
        <taxon>Bacteria</taxon>
        <taxon>Pseudomonadati</taxon>
        <taxon>Bacteroidota</taxon>
        <taxon>Sphingobacteriia</taxon>
        <taxon>Sphingobacteriales</taxon>
        <taxon>Sphingobacteriaceae</taxon>
        <taxon>Pedobacter</taxon>
    </lineage>
</organism>
<evidence type="ECO:0000313" key="2">
    <source>
        <dbReference type="EMBL" id="SER31706.1"/>
    </source>
</evidence>
<feature type="domain" description="Glycosyltransferase 2-like" evidence="1">
    <location>
        <begin position="10"/>
        <end position="169"/>
    </location>
</feature>
<keyword evidence="3" id="KW-1185">Reference proteome</keyword>
<sequence length="288" mass="33829">MALSKKPLISIIIPCYNQEKYLHYTLESVYRQSFQDWECIMVNDGSIDNTEKIIHQWLNKDKRFKYLKKSNGGLSSARNIGIINATGEWIQFLDADDLIAENKLSTVLENQSYDLIVTNFRLFLHSSGQRVSSSNLLGQFRLNFESILYKWDEEFTIPIHCAIFRREIIPLFNETLKAKEDWLFWIQTFLKNPKPIFIDKDLATYRIHDNNMTKDKKLLNDYTIEAVNLIRNLLPESQSNIFTSVVIKRLYNKLLEYQTLNTNLLNSKSYKIGNTLVNVLLKIRKPFT</sequence>
<dbReference type="Pfam" id="PF00535">
    <property type="entry name" value="Glycos_transf_2"/>
    <property type="match status" value="1"/>
</dbReference>
<dbReference type="OrthoDB" id="6638511at2"/>
<dbReference type="RefSeq" id="WP_090883102.1">
    <property type="nucleotide sequence ID" value="NZ_FOGG01000007.1"/>
</dbReference>
<dbReference type="GO" id="GO:0016758">
    <property type="term" value="F:hexosyltransferase activity"/>
    <property type="evidence" value="ECO:0007669"/>
    <property type="project" value="UniProtKB-ARBA"/>
</dbReference>
<dbReference type="EMBL" id="FOGG01000007">
    <property type="protein sequence ID" value="SER31706.1"/>
    <property type="molecule type" value="Genomic_DNA"/>
</dbReference>
<reference evidence="2 3" key="1">
    <citation type="submission" date="2016-10" db="EMBL/GenBank/DDBJ databases">
        <authorList>
            <person name="de Groot N.N."/>
        </authorList>
    </citation>
    <scope>NUCLEOTIDE SEQUENCE [LARGE SCALE GENOMIC DNA]</scope>
    <source>
        <strain evidence="2 3">DSM 18610</strain>
    </source>
</reference>
<dbReference type="PANTHER" id="PTHR22916:SF3">
    <property type="entry name" value="UDP-GLCNAC:BETAGAL BETA-1,3-N-ACETYLGLUCOSAMINYLTRANSFERASE-LIKE PROTEIN 1"/>
    <property type="match status" value="1"/>
</dbReference>
<dbReference type="InterPro" id="IPR029044">
    <property type="entry name" value="Nucleotide-diphossugar_trans"/>
</dbReference>
<dbReference type="Gene3D" id="3.90.550.10">
    <property type="entry name" value="Spore Coat Polysaccharide Biosynthesis Protein SpsA, Chain A"/>
    <property type="match status" value="1"/>
</dbReference>
<evidence type="ECO:0000313" key="3">
    <source>
        <dbReference type="Proteomes" id="UP000199572"/>
    </source>
</evidence>
<dbReference type="STRING" id="390241.SAMN04488023_10779"/>
<dbReference type="Proteomes" id="UP000199572">
    <property type="component" value="Unassembled WGS sequence"/>
</dbReference>
<dbReference type="AlphaFoldDB" id="A0A1H9N6V8"/>
<name>A0A1H9N6V8_9SPHI</name>
<dbReference type="PANTHER" id="PTHR22916">
    <property type="entry name" value="GLYCOSYLTRANSFERASE"/>
    <property type="match status" value="1"/>
</dbReference>
<protein>
    <recommendedName>
        <fullName evidence="1">Glycosyltransferase 2-like domain-containing protein</fullName>
    </recommendedName>
</protein>
<gene>
    <name evidence="2" type="ORF">SAMN04488023_10779</name>
</gene>
<evidence type="ECO:0000259" key="1">
    <source>
        <dbReference type="Pfam" id="PF00535"/>
    </source>
</evidence>
<proteinExistence type="predicted"/>